<evidence type="ECO:0000256" key="1">
    <source>
        <dbReference type="SAM" id="Phobius"/>
    </source>
</evidence>
<comment type="caution">
    <text evidence="2">The sequence shown here is derived from an EMBL/GenBank/DDBJ whole genome shotgun (WGS) entry which is preliminary data.</text>
</comment>
<gene>
    <name evidence="2" type="ORF">BLNAU_11562</name>
</gene>
<protein>
    <submittedName>
        <fullName evidence="2">Uncharacterized protein</fullName>
    </submittedName>
</protein>
<keyword evidence="1" id="KW-0472">Membrane</keyword>
<evidence type="ECO:0000313" key="2">
    <source>
        <dbReference type="EMBL" id="KAK2953429.1"/>
    </source>
</evidence>
<dbReference type="Proteomes" id="UP001281761">
    <property type="component" value="Unassembled WGS sequence"/>
</dbReference>
<keyword evidence="1" id="KW-0812">Transmembrane</keyword>
<proteinExistence type="predicted"/>
<feature type="transmembrane region" description="Helical" evidence="1">
    <location>
        <begin position="118"/>
        <end position="140"/>
    </location>
</feature>
<keyword evidence="1" id="KW-1133">Transmembrane helix</keyword>
<evidence type="ECO:0000313" key="3">
    <source>
        <dbReference type="Proteomes" id="UP001281761"/>
    </source>
</evidence>
<organism evidence="2 3">
    <name type="scientific">Blattamonas nauphoetae</name>
    <dbReference type="NCBI Taxonomy" id="2049346"/>
    <lineage>
        <taxon>Eukaryota</taxon>
        <taxon>Metamonada</taxon>
        <taxon>Preaxostyla</taxon>
        <taxon>Oxymonadida</taxon>
        <taxon>Blattamonas</taxon>
    </lineage>
</organism>
<reference evidence="2 3" key="1">
    <citation type="journal article" date="2022" name="bioRxiv">
        <title>Genomics of Preaxostyla Flagellates Illuminates Evolutionary Transitions and the Path Towards Mitochondrial Loss.</title>
        <authorList>
            <person name="Novak L.V.F."/>
            <person name="Treitli S.C."/>
            <person name="Pyrih J."/>
            <person name="Halakuc P."/>
            <person name="Pipaliya S.V."/>
            <person name="Vacek V."/>
            <person name="Brzon O."/>
            <person name="Soukal P."/>
            <person name="Eme L."/>
            <person name="Dacks J.B."/>
            <person name="Karnkowska A."/>
            <person name="Elias M."/>
            <person name="Hampl V."/>
        </authorList>
    </citation>
    <scope>NUCLEOTIDE SEQUENCE [LARGE SCALE GENOMIC DNA]</scope>
    <source>
        <strain evidence="2">NAU3</strain>
        <tissue evidence="2">Gut</tissue>
    </source>
</reference>
<name>A0ABQ9XPH0_9EUKA</name>
<keyword evidence="3" id="KW-1185">Reference proteome</keyword>
<accession>A0ABQ9XPH0</accession>
<sequence>MPDKVKISFEGAAFFCYLLLMFWSLLIISSLRKLQNHTIHTQDLCRVLNSLCMPEVIVQLIAALSHFFARQYILGLCSTPLLFKHIKDLLGRKKHYVVSEMRQEVILQHELKVQITTCIIYSVITFASIIVFLVDFAFFFV</sequence>
<feature type="transmembrane region" description="Helical" evidence="1">
    <location>
        <begin position="12"/>
        <end position="31"/>
    </location>
</feature>
<dbReference type="SMART" id="SM01398">
    <property type="entry name" value="Cornichon"/>
    <property type="match status" value="1"/>
</dbReference>
<dbReference type="EMBL" id="JARBJD010000091">
    <property type="protein sequence ID" value="KAK2953429.1"/>
    <property type="molecule type" value="Genomic_DNA"/>
</dbReference>
<dbReference type="Pfam" id="PF03311">
    <property type="entry name" value="Cornichon"/>
    <property type="match status" value="1"/>
</dbReference>
<dbReference type="InterPro" id="IPR003377">
    <property type="entry name" value="Cornichon"/>
</dbReference>